<dbReference type="Proteomes" id="UP000070133">
    <property type="component" value="Unassembled WGS sequence"/>
</dbReference>
<gene>
    <name evidence="2" type="ORF">AC578_8338</name>
</gene>
<proteinExistence type="predicted"/>
<feature type="region of interest" description="Disordered" evidence="1">
    <location>
        <begin position="158"/>
        <end position="181"/>
    </location>
</feature>
<feature type="region of interest" description="Disordered" evidence="1">
    <location>
        <begin position="98"/>
        <end position="145"/>
    </location>
</feature>
<evidence type="ECO:0000313" key="2">
    <source>
        <dbReference type="EMBL" id="KXT05203.1"/>
    </source>
</evidence>
<sequence>MRSYVYIVVQSDYLHHEDEANGTVDHVEIISCHTTLAAANEAAETWALEACGGDEDHAGYDDRVDFADDLTRECFDTTFYPSDGDPDSIRIKVVKKKLRGPMPPASASSGSKTAPQPGPQSCVISDTKHLQDQHPSGAVAKVSVDAKPHKLRGPIWREFEDEDCKEEEPVIGEPAAKRQKM</sequence>
<dbReference type="AlphaFoldDB" id="A0A139HS31"/>
<accession>A0A139HS31</accession>
<dbReference type="EMBL" id="LFZN01000014">
    <property type="protein sequence ID" value="KXT05203.1"/>
    <property type="molecule type" value="Genomic_DNA"/>
</dbReference>
<protein>
    <submittedName>
        <fullName evidence="2">Uncharacterized protein</fullName>
    </submittedName>
</protein>
<feature type="compositionally biased region" description="Acidic residues" evidence="1">
    <location>
        <begin position="159"/>
        <end position="170"/>
    </location>
</feature>
<comment type="caution">
    <text evidence="2">The sequence shown here is derived from an EMBL/GenBank/DDBJ whole genome shotgun (WGS) entry which is preliminary data.</text>
</comment>
<reference evidence="2 3" key="1">
    <citation type="submission" date="2015-07" db="EMBL/GenBank/DDBJ databases">
        <title>Comparative genomics of the Sigatoka disease complex on banana suggests a link between parallel evolutionary changes in Pseudocercospora fijiensis and Pseudocercospora eumusae and increased virulence on the banana host.</title>
        <authorList>
            <person name="Chang T.-C."/>
            <person name="Salvucci A."/>
            <person name="Crous P.W."/>
            <person name="Stergiopoulos I."/>
        </authorList>
    </citation>
    <scope>NUCLEOTIDE SEQUENCE [LARGE SCALE GENOMIC DNA]</scope>
    <source>
        <strain evidence="2 3">CBS 114824</strain>
    </source>
</reference>
<evidence type="ECO:0000256" key="1">
    <source>
        <dbReference type="SAM" id="MobiDB-lite"/>
    </source>
</evidence>
<evidence type="ECO:0000313" key="3">
    <source>
        <dbReference type="Proteomes" id="UP000070133"/>
    </source>
</evidence>
<keyword evidence="3" id="KW-1185">Reference proteome</keyword>
<organism evidence="2 3">
    <name type="scientific">Pseudocercospora eumusae</name>
    <dbReference type="NCBI Taxonomy" id="321146"/>
    <lineage>
        <taxon>Eukaryota</taxon>
        <taxon>Fungi</taxon>
        <taxon>Dikarya</taxon>
        <taxon>Ascomycota</taxon>
        <taxon>Pezizomycotina</taxon>
        <taxon>Dothideomycetes</taxon>
        <taxon>Dothideomycetidae</taxon>
        <taxon>Mycosphaerellales</taxon>
        <taxon>Mycosphaerellaceae</taxon>
        <taxon>Pseudocercospora</taxon>
    </lineage>
</organism>
<dbReference type="OrthoDB" id="4115389at2759"/>
<name>A0A139HS31_9PEZI</name>